<reference evidence="2 3" key="1">
    <citation type="submission" date="2020-05" db="EMBL/GenBank/DDBJ databases">
        <title>Complete closed genome sequence of Defluviicoccus vanus.</title>
        <authorList>
            <person name="Bessarab I."/>
            <person name="Arumugam K."/>
            <person name="Maszenan A.M."/>
            <person name="Seviour R.J."/>
            <person name="Williams R.B."/>
        </authorList>
    </citation>
    <scope>NUCLEOTIDE SEQUENCE [LARGE SCALE GENOMIC DNA]</scope>
    <source>
        <strain evidence="2 3">Ben 114</strain>
    </source>
</reference>
<dbReference type="Proteomes" id="UP000516369">
    <property type="component" value="Chromosome"/>
</dbReference>
<name>A0A7H1N086_9PROT</name>
<evidence type="ECO:0000313" key="2">
    <source>
        <dbReference type="EMBL" id="QNT69122.1"/>
    </source>
</evidence>
<protein>
    <recommendedName>
        <fullName evidence="4">HTH HARE-type domain-containing protein</fullName>
    </recommendedName>
</protein>
<dbReference type="KEGG" id="dvn:HQ394_06885"/>
<organism evidence="2 3">
    <name type="scientific">Defluviicoccus vanus</name>
    <dbReference type="NCBI Taxonomy" id="111831"/>
    <lineage>
        <taxon>Bacteria</taxon>
        <taxon>Pseudomonadati</taxon>
        <taxon>Pseudomonadota</taxon>
        <taxon>Alphaproteobacteria</taxon>
        <taxon>Rhodospirillales</taxon>
        <taxon>Rhodospirillaceae</taxon>
        <taxon>Defluviicoccus</taxon>
    </lineage>
</organism>
<proteinExistence type="predicted"/>
<accession>A0A7H1N086</accession>
<evidence type="ECO:0008006" key="4">
    <source>
        <dbReference type="Google" id="ProtNLM"/>
    </source>
</evidence>
<sequence>MKDNVSDAAVRRAIQRRQELEEEIRQIDLFLSLYERFAGQPVAVRNLPGTELQESGENEPGSPDDIAVGGGMTQKDFIELARELLLEIGRPVNGPGLLRKFHEKGRRIGGADEMKNLTTKVWRARDVIIKIPGAGYWPADVPCPAVSYVPPKNAKKEGAEE</sequence>
<feature type="region of interest" description="Disordered" evidence="1">
    <location>
        <begin position="49"/>
        <end position="70"/>
    </location>
</feature>
<gene>
    <name evidence="2" type="ORF">HQ394_06885</name>
</gene>
<evidence type="ECO:0000313" key="3">
    <source>
        <dbReference type="Proteomes" id="UP000516369"/>
    </source>
</evidence>
<keyword evidence="3" id="KW-1185">Reference proteome</keyword>
<dbReference type="RefSeq" id="WP_190262634.1">
    <property type="nucleotide sequence ID" value="NZ_CP053923.1"/>
</dbReference>
<dbReference type="AlphaFoldDB" id="A0A7H1N086"/>
<dbReference type="EMBL" id="CP053923">
    <property type="protein sequence ID" value="QNT69122.1"/>
    <property type="molecule type" value="Genomic_DNA"/>
</dbReference>
<evidence type="ECO:0000256" key="1">
    <source>
        <dbReference type="SAM" id="MobiDB-lite"/>
    </source>
</evidence>